<evidence type="ECO:0000313" key="1">
    <source>
        <dbReference type="EMBL" id="WBO67954.1"/>
    </source>
</evidence>
<dbReference type="SUPFAM" id="SSF48371">
    <property type="entry name" value="ARM repeat"/>
    <property type="match status" value="2"/>
</dbReference>
<dbReference type="Gene3D" id="1.25.10.10">
    <property type="entry name" value="Leucine-rich Repeat Variant"/>
    <property type="match status" value="2"/>
</dbReference>
<dbReference type="RefSeq" id="WP_270085225.1">
    <property type="nucleotide sequence ID" value="NZ_CP115300.1"/>
</dbReference>
<dbReference type="InterPro" id="IPR016024">
    <property type="entry name" value="ARM-type_fold"/>
</dbReference>
<dbReference type="Proteomes" id="UP001212326">
    <property type="component" value="Chromosome"/>
</dbReference>
<keyword evidence="2" id="KW-1185">Reference proteome</keyword>
<protein>
    <submittedName>
        <fullName evidence="1">HEAT repeat domain-containing protein</fullName>
    </submittedName>
</protein>
<gene>
    <name evidence="1" type="ORF">O1G22_36625</name>
</gene>
<reference evidence="1 2" key="1">
    <citation type="submission" date="2022-12" db="EMBL/GenBank/DDBJ databases">
        <authorList>
            <person name="Mo P."/>
        </authorList>
    </citation>
    <scope>NUCLEOTIDE SEQUENCE [LARGE SCALE GENOMIC DNA]</scope>
    <source>
        <strain evidence="1 2">HUAS 2-6</strain>
    </source>
</reference>
<dbReference type="InterPro" id="IPR011989">
    <property type="entry name" value="ARM-like"/>
</dbReference>
<proteinExistence type="predicted"/>
<accession>A0ABY7PEG2</accession>
<name>A0ABY7PEG2_9ACTN</name>
<evidence type="ECO:0000313" key="2">
    <source>
        <dbReference type="Proteomes" id="UP001212326"/>
    </source>
</evidence>
<dbReference type="EMBL" id="CP115300">
    <property type="protein sequence ID" value="WBO67954.1"/>
    <property type="molecule type" value="Genomic_DNA"/>
</dbReference>
<sequence>MFTGIDEVDWASLRHAHGSARDVPKWLRALASADSAERASALDVMYGALRHEDRVYDATPACVPFLFALAARPEVPDRAGIVELLVGIGTEGRARDTRAWEAVCAGAEVFVPLAADPDPAVRGAAAAALVHFPTEPARTLELMHQRLRAEWDGCVLLALTEALGLFARRYPAHADAAVDLLVEQSAPPYDARLRLAALGQLALAAPARLPAGLVPTAVGLLRERSARRAGAAEPVGPDTLVRRIRRLRPSDEEGAHLLRTLHSALGDRVADRTALLTGQLTSPDPVDRCNAVWMAAALLRGWRGDHAAVVGLLGGQLGTDQDPLRDAAVAVLAELFALAAPAAGDLYALVCARPDLWTHRWERGSPVLGGPLRALARCGDPRAVPALAQLLAGPAAPTDLGFELACLGAAAVPLAPAVRHRLGRVPLASPSAAPLAAALLAAVRAVGDRDAVPEVLRLLSGAPDGLGARDAVADRAIGTLEALGAAGRAAPLLRALLPTRHAAAAAGALWSADGDAGAVLPVLLRELTQGDPASRCAAARRLGGLGPAARPALPALRRAAGSGRIRQRTAAACALWYVDADPEPVLPVFRTAWTQDPPARGSIARCLTAMGPAAAPLRDLVAAELSAPRRHLARTGAPCRRGIPMDEALLTACREVLAVVQGVR</sequence>
<organism evidence="1 2">
    <name type="scientific">Streptomyces camelliae</name>
    <dbReference type="NCBI Taxonomy" id="3004093"/>
    <lineage>
        <taxon>Bacteria</taxon>
        <taxon>Bacillati</taxon>
        <taxon>Actinomycetota</taxon>
        <taxon>Actinomycetes</taxon>
        <taxon>Kitasatosporales</taxon>
        <taxon>Streptomycetaceae</taxon>
        <taxon>Streptomyces</taxon>
    </lineage>
</organism>